<dbReference type="Proteomes" id="UP000437824">
    <property type="component" value="Unassembled WGS sequence"/>
</dbReference>
<organism evidence="2 3">
    <name type="scientific">Blautia luti DSM 14534 = JCM 17040</name>
    <dbReference type="NCBI Taxonomy" id="649762"/>
    <lineage>
        <taxon>Bacteria</taxon>
        <taxon>Bacillati</taxon>
        <taxon>Bacillota</taxon>
        <taxon>Clostridia</taxon>
        <taxon>Lachnospirales</taxon>
        <taxon>Lachnospiraceae</taxon>
        <taxon>Blautia</taxon>
    </lineage>
</organism>
<evidence type="ECO:0000313" key="3">
    <source>
        <dbReference type="Proteomes" id="UP000437824"/>
    </source>
</evidence>
<evidence type="ECO:0000313" key="2">
    <source>
        <dbReference type="EMBL" id="MTD61330.1"/>
    </source>
</evidence>
<feature type="transmembrane region" description="Helical" evidence="1">
    <location>
        <begin position="6"/>
        <end position="22"/>
    </location>
</feature>
<name>A0A844GKV7_9FIRM</name>
<evidence type="ECO:0000256" key="1">
    <source>
        <dbReference type="SAM" id="Phobius"/>
    </source>
</evidence>
<dbReference type="EMBL" id="WMBC01000006">
    <property type="protein sequence ID" value="MTD61330.1"/>
    <property type="molecule type" value="Genomic_DNA"/>
</dbReference>
<dbReference type="RefSeq" id="WP_118511343.1">
    <property type="nucleotide sequence ID" value="NZ_WMBC01000006.1"/>
</dbReference>
<proteinExistence type="predicted"/>
<comment type="caution">
    <text evidence="2">The sequence shown here is derived from an EMBL/GenBank/DDBJ whole genome shotgun (WGS) entry which is preliminary data.</text>
</comment>
<gene>
    <name evidence="2" type="ORF">GKZ57_08620</name>
</gene>
<sequence length="43" mass="4486">MGTLVVGGILFVIVVLIIRVIVKDKKSGKSSCGGDCSHCRGCH</sequence>
<protein>
    <submittedName>
        <fullName evidence="2">FeoB-associated Cys-rich membrane protein</fullName>
    </submittedName>
</protein>
<keyword evidence="1" id="KW-0812">Transmembrane</keyword>
<dbReference type="AlphaFoldDB" id="A0A844GKV7"/>
<keyword evidence="1" id="KW-0472">Membrane</keyword>
<reference evidence="2 3" key="1">
    <citation type="submission" date="2019-11" db="EMBL/GenBank/DDBJ databases">
        <title>Draft genome sequence of Blautia luti DSM 14534T, isolated from human stool.</title>
        <authorList>
            <person name="Ortiz R."/>
            <person name="Melis-Arcos F."/>
            <person name="Covarrubias P."/>
            <person name="Cardenas J.P."/>
            <person name="Perez-Donoso J."/>
            <person name="Almonacid D."/>
        </authorList>
    </citation>
    <scope>NUCLEOTIDE SEQUENCE [LARGE SCALE GENOMIC DNA]</scope>
    <source>
        <strain evidence="2 3">DSM 14534</strain>
    </source>
</reference>
<accession>A0A844GKV7</accession>
<dbReference type="Pfam" id="PF12669">
    <property type="entry name" value="FeoB_associated"/>
    <property type="match status" value="1"/>
</dbReference>
<keyword evidence="1" id="KW-1133">Transmembrane helix</keyword>